<comment type="caution">
    <text evidence="3">The sequence shown here is derived from an EMBL/GenBank/DDBJ whole genome shotgun (WGS) entry which is preliminary data.</text>
</comment>
<feature type="domain" description="UBX" evidence="2">
    <location>
        <begin position="209"/>
        <end position="287"/>
    </location>
</feature>
<evidence type="ECO:0000313" key="4">
    <source>
        <dbReference type="Proteomes" id="UP000054886"/>
    </source>
</evidence>
<dbReference type="VEuPathDB" id="FungiDB:CAGL0I09482g"/>
<dbReference type="PROSITE" id="PS50033">
    <property type="entry name" value="UBX"/>
    <property type="match status" value="1"/>
</dbReference>
<dbReference type="Pfam" id="PF00789">
    <property type="entry name" value="UBX"/>
    <property type="match status" value="1"/>
</dbReference>
<feature type="region of interest" description="Disordered" evidence="1">
    <location>
        <begin position="121"/>
        <end position="146"/>
    </location>
</feature>
<sequence length="429" mass="49086">MDALFGLNVEDAVARSLRERKTLVVYNKPQDGNEDWVSWLAEHSDEYPRLMEKGVWLKLTSGSDQFQQFEQIFPNVIVPSLYLIRDGKIVLIIQKQDDNPSLSHWKKLLIGLGLPLEQHSNEDRGLKKKDPQNIDGKTEKDKILEKSNQIQRKEYEKQLRAAEEERLRILKLVRADKAERLARSQHGNATEEKELPLEVKDNIKDRQKFHTDTCVLMFRLTDSKTITHTFDSKNTLNDVRKWVDSNRTDGSVPYSFHRNIPRVTFQDSDELKTLDELDLAPRSVLVLKALSSTTTHLNVSEEQGPGLISKMFTGLSSWWGNSDSTTPLEHSRIPENSFNDASTSQINASMVRENTHAEADTNSKLASPIIAPSVSRLKKEPSEMNLTSRSVSPNIFKFVNNDDNEDDQQEKDTYNGNNVKLEKNRDQSD</sequence>
<dbReference type="GO" id="GO:0036503">
    <property type="term" value="P:ERAD pathway"/>
    <property type="evidence" value="ECO:0007669"/>
    <property type="project" value="TreeGrafter"/>
</dbReference>
<dbReference type="VEuPathDB" id="FungiDB:GVI51_I09339"/>
<protein>
    <submittedName>
        <fullName evidence="3">UBX domain-containing protein 7</fullName>
    </submittedName>
</protein>
<dbReference type="InterPro" id="IPR029071">
    <property type="entry name" value="Ubiquitin-like_domsf"/>
</dbReference>
<dbReference type="SUPFAM" id="SSF54236">
    <property type="entry name" value="Ubiquitin-like"/>
    <property type="match status" value="1"/>
</dbReference>
<gene>
    <name evidence="3" type="ORF">AO440_002742</name>
</gene>
<dbReference type="InterPro" id="IPR001012">
    <property type="entry name" value="UBX_dom"/>
</dbReference>
<dbReference type="PANTHER" id="PTHR46424">
    <property type="entry name" value="UBX DOMAIN-CONTAINING PROTEIN 4"/>
    <property type="match status" value="1"/>
</dbReference>
<evidence type="ECO:0000256" key="1">
    <source>
        <dbReference type="SAM" id="MobiDB-lite"/>
    </source>
</evidence>
<feature type="compositionally biased region" description="Basic and acidic residues" evidence="1">
    <location>
        <begin position="420"/>
        <end position="429"/>
    </location>
</feature>
<dbReference type="GO" id="GO:0005783">
    <property type="term" value="C:endoplasmic reticulum"/>
    <property type="evidence" value="ECO:0007669"/>
    <property type="project" value="TreeGrafter"/>
</dbReference>
<dbReference type="OMA" id="NDVRTWV"/>
<organism evidence="3 4">
    <name type="scientific">Candida glabrata</name>
    <name type="common">Yeast</name>
    <name type="synonym">Torulopsis glabrata</name>
    <dbReference type="NCBI Taxonomy" id="5478"/>
    <lineage>
        <taxon>Eukaryota</taxon>
        <taxon>Fungi</taxon>
        <taxon>Dikarya</taxon>
        <taxon>Ascomycota</taxon>
        <taxon>Saccharomycotina</taxon>
        <taxon>Saccharomycetes</taxon>
        <taxon>Saccharomycetales</taxon>
        <taxon>Saccharomycetaceae</taxon>
        <taxon>Nakaseomyces</taxon>
    </lineage>
</organism>
<evidence type="ECO:0000313" key="3">
    <source>
        <dbReference type="EMBL" id="KTB05121.1"/>
    </source>
</evidence>
<evidence type="ECO:0000259" key="2">
    <source>
        <dbReference type="PROSITE" id="PS50033"/>
    </source>
</evidence>
<dbReference type="PhylomeDB" id="A0A0W0E9V1"/>
<dbReference type="PANTHER" id="PTHR46424:SF1">
    <property type="entry name" value="UBX DOMAIN-CONTAINING PROTEIN 4"/>
    <property type="match status" value="1"/>
</dbReference>
<dbReference type="Pfam" id="PF23187">
    <property type="entry name" value="UBX7_N"/>
    <property type="match status" value="1"/>
</dbReference>
<reference evidence="3 4" key="1">
    <citation type="submission" date="2015-10" db="EMBL/GenBank/DDBJ databases">
        <title>Draft genomes sequences of Candida glabrata isolates 1A, 1B, 2A, 2B, 3A and 3B.</title>
        <authorList>
            <person name="Haavelsrud O.E."/>
            <person name="Gaustad P."/>
        </authorList>
    </citation>
    <scope>NUCLEOTIDE SEQUENCE [LARGE SCALE GENOMIC DNA]</scope>
    <source>
        <strain evidence="3">910700640</strain>
    </source>
</reference>
<dbReference type="AlphaFoldDB" id="A0A0W0E9V1"/>
<proteinExistence type="predicted"/>
<dbReference type="OrthoDB" id="2445133at2759"/>
<dbReference type="EMBL" id="LLZZ01000114">
    <property type="protein sequence ID" value="KTB05121.1"/>
    <property type="molecule type" value="Genomic_DNA"/>
</dbReference>
<name>A0A0W0E9V1_CANGB</name>
<dbReference type="GO" id="GO:0030435">
    <property type="term" value="P:sporulation resulting in formation of a cellular spore"/>
    <property type="evidence" value="ECO:0007669"/>
    <property type="project" value="EnsemblFungi"/>
</dbReference>
<dbReference type="Proteomes" id="UP000054886">
    <property type="component" value="Unassembled WGS sequence"/>
</dbReference>
<feature type="compositionally biased region" description="Polar residues" evidence="1">
    <location>
        <begin position="384"/>
        <end position="393"/>
    </location>
</feature>
<dbReference type="SMART" id="SM00166">
    <property type="entry name" value="UBX"/>
    <property type="match status" value="1"/>
</dbReference>
<dbReference type="VEuPathDB" id="FungiDB:B1J91_I09482g"/>
<accession>A0A0W0E9V1</accession>
<feature type="region of interest" description="Disordered" evidence="1">
    <location>
        <begin position="380"/>
        <end position="429"/>
    </location>
</feature>
<dbReference type="GO" id="GO:0006511">
    <property type="term" value="P:ubiquitin-dependent protein catabolic process"/>
    <property type="evidence" value="ECO:0007669"/>
    <property type="project" value="EnsemblFungi"/>
</dbReference>
<dbReference type="VEuPathDB" id="FungiDB:GWK60_I04983"/>
<dbReference type="GO" id="GO:0005635">
    <property type="term" value="C:nuclear envelope"/>
    <property type="evidence" value="ECO:0007669"/>
    <property type="project" value="EnsemblFungi"/>
</dbReference>
<dbReference type="Gene3D" id="3.10.20.90">
    <property type="entry name" value="Phosphatidylinositol 3-kinase Catalytic Subunit, Chain A, domain 1"/>
    <property type="match status" value="1"/>
</dbReference>